<dbReference type="SMART" id="SM00028">
    <property type="entry name" value="TPR"/>
    <property type="match status" value="4"/>
</dbReference>
<dbReference type="InterPro" id="IPR011990">
    <property type="entry name" value="TPR-like_helical_dom_sf"/>
</dbReference>
<feature type="domain" description="Glycosyltransferase 2-like" evidence="7">
    <location>
        <begin position="6"/>
        <end position="136"/>
    </location>
</feature>
<dbReference type="Pfam" id="PF04464">
    <property type="entry name" value="Glyphos_transf"/>
    <property type="match status" value="1"/>
</dbReference>
<dbReference type="RefSeq" id="WP_253059361.1">
    <property type="nucleotide sequence ID" value="NZ_JAMXWM010000004.1"/>
</dbReference>
<evidence type="ECO:0000256" key="2">
    <source>
        <dbReference type="ARBA" id="ARBA00010488"/>
    </source>
</evidence>
<dbReference type="SUPFAM" id="SSF48452">
    <property type="entry name" value="TPR-like"/>
    <property type="match status" value="2"/>
</dbReference>
<dbReference type="Proteomes" id="UP001597399">
    <property type="component" value="Unassembled WGS sequence"/>
</dbReference>
<comment type="subcellular location">
    <subcellularLocation>
        <location evidence="1">Cell membrane</location>
        <topology evidence="1">Peripheral membrane protein</topology>
    </subcellularLocation>
</comment>
<evidence type="ECO:0000256" key="6">
    <source>
        <dbReference type="ARBA" id="ARBA00023136"/>
    </source>
</evidence>
<organism evidence="8 9">
    <name type="scientific">Sporolactobacillus shoreicorticis</name>
    <dbReference type="NCBI Taxonomy" id="1923877"/>
    <lineage>
        <taxon>Bacteria</taxon>
        <taxon>Bacillati</taxon>
        <taxon>Bacillota</taxon>
        <taxon>Bacilli</taxon>
        <taxon>Bacillales</taxon>
        <taxon>Sporolactobacillaceae</taxon>
        <taxon>Sporolactobacillus</taxon>
    </lineage>
</organism>
<comment type="caution">
    <text evidence="8">The sequence shown here is derived from an EMBL/GenBank/DDBJ whole genome shotgun (WGS) entry which is preliminary data.</text>
</comment>
<dbReference type="PANTHER" id="PTHR37316:SF3">
    <property type="entry name" value="TEICHOIC ACID GLYCEROL-PHOSPHATE TRANSFERASE"/>
    <property type="match status" value="1"/>
</dbReference>
<dbReference type="InterPro" id="IPR051612">
    <property type="entry name" value="Teichoic_Acid_Biosynth"/>
</dbReference>
<dbReference type="Gene3D" id="3.90.550.10">
    <property type="entry name" value="Spore Coat Polysaccharide Biosynthesis Protein SpsA, Chain A"/>
    <property type="match status" value="1"/>
</dbReference>
<name>A0ABW5RY22_9BACL</name>
<dbReference type="InterPro" id="IPR043149">
    <property type="entry name" value="TagF_N"/>
</dbReference>
<proteinExistence type="inferred from homology"/>
<reference evidence="9" key="1">
    <citation type="journal article" date="2019" name="Int. J. Syst. Evol. Microbiol.">
        <title>The Global Catalogue of Microorganisms (GCM) 10K type strain sequencing project: providing services to taxonomists for standard genome sequencing and annotation.</title>
        <authorList>
            <consortium name="The Broad Institute Genomics Platform"/>
            <consortium name="The Broad Institute Genome Sequencing Center for Infectious Disease"/>
            <person name="Wu L."/>
            <person name="Ma J."/>
        </authorList>
    </citation>
    <scope>NUCLEOTIDE SEQUENCE [LARGE SCALE GENOMIC DNA]</scope>
    <source>
        <strain evidence="9">TISTR 2466</strain>
    </source>
</reference>
<dbReference type="SUPFAM" id="SSF53448">
    <property type="entry name" value="Nucleotide-diphospho-sugar transferases"/>
    <property type="match status" value="1"/>
</dbReference>
<keyword evidence="9" id="KW-1185">Reference proteome</keyword>
<dbReference type="InterPro" id="IPR001173">
    <property type="entry name" value="Glyco_trans_2-like"/>
</dbReference>
<gene>
    <name evidence="8" type="ORF">ACFSUE_01845</name>
</gene>
<keyword evidence="3" id="KW-1003">Cell membrane</keyword>
<dbReference type="Pfam" id="PF13181">
    <property type="entry name" value="TPR_8"/>
    <property type="match status" value="1"/>
</dbReference>
<dbReference type="PANTHER" id="PTHR37316">
    <property type="entry name" value="TEICHOIC ACID GLYCEROL-PHOSPHATE PRIMASE"/>
    <property type="match status" value="1"/>
</dbReference>
<dbReference type="InterPro" id="IPR043148">
    <property type="entry name" value="TagF_C"/>
</dbReference>
<evidence type="ECO:0000256" key="1">
    <source>
        <dbReference type="ARBA" id="ARBA00004202"/>
    </source>
</evidence>
<evidence type="ECO:0000256" key="3">
    <source>
        <dbReference type="ARBA" id="ARBA00022475"/>
    </source>
</evidence>
<dbReference type="Gene3D" id="3.40.50.12580">
    <property type="match status" value="1"/>
</dbReference>
<evidence type="ECO:0000259" key="7">
    <source>
        <dbReference type="Pfam" id="PF00535"/>
    </source>
</evidence>
<keyword evidence="5" id="KW-0777">Teichoic acid biosynthesis</keyword>
<accession>A0ABW5RY22</accession>
<evidence type="ECO:0000313" key="9">
    <source>
        <dbReference type="Proteomes" id="UP001597399"/>
    </source>
</evidence>
<protein>
    <submittedName>
        <fullName evidence="8">CDP-glycerol glycerophosphotransferase family protein</fullName>
    </submittedName>
</protein>
<evidence type="ECO:0000256" key="5">
    <source>
        <dbReference type="ARBA" id="ARBA00022944"/>
    </source>
</evidence>
<dbReference type="CDD" id="cd02511">
    <property type="entry name" value="Beta4Glucosyltransferase"/>
    <property type="match status" value="1"/>
</dbReference>
<dbReference type="Gene3D" id="1.25.40.10">
    <property type="entry name" value="Tetratricopeptide repeat domain"/>
    <property type="match status" value="1"/>
</dbReference>
<keyword evidence="6" id="KW-0472">Membrane</keyword>
<dbReference type="InterPro" id="IPR007554">
    <property type="entry name" value="Glycerophosphate_synth"/>
</dbReference>
<evidence type="ECO:0000313" key="8">
    <source>
        <dbReference type="EMBL" id="MFD2692388.1"/>
    </source>
</evidence>
<dbReference type="InterPro" id="IPR029044">
    <property type="entry name" value="Nucleotide-diphossugar_trans"/>
</dbReference>
<dbReference type="Pfam" id="PF00535">
    <property type="entry name" value="Glycos_transf_2"/>
    <property type="match status" value="1"/>
</dbReference>
<dbReference type="Gene3D" id="3.40.50.11820">
    <property type="match status" value="1"/>
</dbReference>
<comment type="similarity">
    <text evidence="2">Belongs to the CDP-glycerol glycerophosphotransferase family.</text>
</comment>
<evidence type="ECO:0000256" key="4">
    <source>
        <dbReference type="ARBA" id="ARBA00022679"/>
    </source>
</evidence>
<dbReference type="EMBL" id="JBHUMQ010000003">
    <property type="protein sequence ID" value="MFD2692388.1"/>
    <property type="molecule type" value="Genomic_DNA"/>
</dbReference>
<dbReference type="InterPro" id="IPR019734">
    <property type="entry name" value="TPR_rpt"/>
</dbReference>
<keyword evidence="4" id="KW-0808">Transferase</keyword>
<dbReference type="SUPFAM" id="SSF53756">
    <property type="entry name" value="UDP-Glycosyltransferase/glycogen phosphorylase"/>
    <property type="match status" value="1"/>
</dbReference>
<sequence length="1007" mass="118501">MSVFLSLCMIVKNEEKVLKRCLDSVQGGVDEIVIVDTGSTDETKKIAKEYTDSVFDYQWTNSFSEARNFAQSKAKGEWILALDADEYVYLENLKETVKKLKRNDNQYDGYSAKIYNFVGIHGEYTTQHHHTRLYRNVPTIKYKRTIHEQLYKENNLLPIASSDLVIYHSGYMSDTIGEKGKRKRNEQLIDEQIDKVGLNGFDYFNLGNESSSKGDNDQALTYYKLAYQNKPDFDYAWIPACLVQLVRTLINLKRFSDALAVIREASQIFIKSPDFKVLKTNVFILQGRLIEAKSELMDLLDNKEKYQEIITSPDYLDYYPNKWLAIISERLNDKNKAVFYYSQALNVNFNDEDLIKRFFTLLIDNEEMKDVVHFIKKEKWLKKKVYSEKIIHALIHLQPAQEIINQLARLDEYKDNIGIQIKRLWNENRTTQAFEQLNSLSFEKLLKVINQDFFDFTDFLLLCFDLGKKQMLESLSKISPQSSEVIQFLLENGSNNTIKIKDEIYIVLLKRSISLRKFDLLEKLLQFRTVFESTIDIKIGHLLYENHFFDLAIQFYQKAGNENFDEQTYLNLIDECKKNNLQEATYNFCNQAIQQGYYNFSILQNLGKVVYKMNADKLAITIQNLALECYPDSQYLINKTIWGEKRKKIALVYTPLSGSNVTALMRQVPDEITLKYQINWIEQRSDLNYFNELLENDVVVTTEGNYPFEKKKVETNQKVVELWHGFPLKSMGLLDASEVGKEQIKNRWKNIDAMISYSQLYNQSMEKCFGISNNKFQVLGTPRNDMLLQTNGKEKLRKLFNLTDQGDHVIFYMPTWRHTPRLNRKDGNKQWNSLFDMSGFDSQVFERFLAENHYKLIVKLHPADERMFKNSVHESENIFLLTTDLLVEQQLDVYDLLNGADMLITDYSSVYFDYLLLNRPIIFTPVDLEDYRKSRGFVLEPYENWTPGPKVTQQEELQHEILKSTNDQSYYQEERIKIKNHVHFYQDNHSTERVWSFIDQMLQRYGE</sequence>